<reference evidence="10" key="1">
    <citation type="journal article" date="2014" name="Nucleic Acids Res.">
        <title>The evolutionary dynamics of variant antigen genes in Babesia reveal a history of genomic innovation underlying host-parasite interaction.</title>
        <authorList>
            <person name="Jackson A.P."/>
            <person name="Otto T.D."/>
            <person name="Darby A."/>
            <person name="Ramaprasad A."/>
            <person name="Xia D."/>
            <person name="Echaide I.E."/>
            <person name="Farber M."/>
            <person name="Gahlot S."/>
            <person name="Gamble J."/>
            <person name="Gupta D."/>
            <person name="Gupta Y."/>
            <person name="Jackson L."/>
            <person name="Malandrin L."/>
            <person name="Malas T.B."/>
            <person name="Moussa E."/>
            <person name="Nair M."/>
            <person name="Reid A.J."/>
            <person name="Sanders M."/>
            <person name="Sharma J."/>
            <person name="Tracey A."/>
            <person name="Quail M.A."/>
            <person name="Weir W."/>
            <person name="Wastling J.M."/>
            <person name="Hall N."/>
            <person name="Willadsen P."/>
            <person name="Lingelbach K."/>
            <person name="Shiels B."/>
            <person name="Tait A."/>
            <person name="Berriman M."/>
            <person name="Allred D.R."/>
            <person name="Pain A."/>
        </authorList>
    </citation>
    <scope>NUCLEOTIDE SEQUENCE [LARGE SCALE GENOMIC DNA]</scope>
    <source>
        <strain evidence="10">Bond</strain>
    </source>
</reference>
<dbReference type="NCBIfam" id="NF010713">
    <property type="entry name" value="PRK14115.1"/>
    <property type="match status" value="1"/>
</dbReference>
<protein>
    <recommendedName>
        <fullName evidence="3">phosphoglycerate mutase (2,3-diphosphoglycerate-dependent)</fullName>
        <ecNumber evidence="3">5.4.2.11</ecNumber>
    </recommendedName>
</protein>
<dbReference type="PANTHER" id="PTHR11931">
    <property type="entry name" value="PHOSPHOGLYCERATE MUTASE"/>
    <property type="match status" value="1"/>
</dbReference>
<evidence type="ECO:0000256" key="8">
    <source>
        <dbReference type="PIRSR" id="PIRSR613078-3"/>
    </source>
</evidence>
<proteinExistence type="inferred from homology"/>
<feature type="active site" description="Proton donor/acceptor" evidence="6">
    <location>
        <position position="87"/>
    </location>
</feature>
<dbReference type="FunFam" id="3.40.50.1240:FF:000003">
    <property type="entry name" value="2,3-bisphosphoglycerate-dependent phosphoglycerate mutase"/>
    <property type="match status" value="1"/>
</dbReference>
<name>A0A061DCL3_BABBI</name>
<accession>A0A061DCL3</accession>
<dbReference type="NCBIfam" id="TIGR01258">
    <property type="entry name" value="pgm_1"/>
    <property type="match status" value="1"/>
</dbReference>
<feature type="binding site" evidence="7">
    <location>
        <begin position="8"/>
        <end position="15"/>
    </location>
    <ligand>
        <name>substrate</name>
    </ligand>
</feature>
<feature type="binding site" evidence="7">
    <location>
        <position position="60"/>
    </location>
    <ligand>
        <name>substrate</name>
    </ligand>
</feature>
<dbReference type="Pfam" id="PF00300">
    <property type="entry name" value="His_Phos_1"/>
    <property type="match status" value="2"/>
</dbReference>
<dbReference type="InterPro" id="IPR029033">
    <property type="entry name" value="His_PPase_superfam"/>
</dbReference>
<organism evidence="9 10">
    <name type="scientific">Babesia bigemina</name>
    <dbReference type="NCBI Taxonomy" id="5866"/>
    <lineage>
        <taxon>Eukaryota</taxon>
        <taxon>Sar</taxon>
        <taxon>Alveolata</taxon>
        <taxon>Apicomplexa</taxon>
        <taxon>Aconoidasida</taxon>
        <taxon>Piroplasmida</taxon>
        <taxon>Babesiidae</taxon>
        <taxon>Babesia</taxon>
    </lineage>
</organism>
<dbReference type="GeneID" id="24565315"/>
<dbReference type="GO" id="GO:0004619">
    <property type="term" value="F:phosphoglycerate mutase activity"/>
    <property type="evidence" value="ECO:0007669"/>
    <property type="project" value="UniProtKB-EC"/>
</dbReference>
<dbReference type="VEuPathDB" id="PiroplasmaDB:BBBOND_0306780"/>
<evidence type="ECO:0000256" key="7">
    <source>
        <dbReference type="PIRSR" id="PIRSR613078-2"/>
    </source>
</evidence>
<comment type="similarity">
    <text evidence="2">Belongs to the phosphoglycerate mutase family. BPG-dependent PGAM subfamily.</text>
</comment>
<dbReference type="Gene3D" id="3.40.50.1240">
    <property type="entry name" value="Phosphoglycerate mutase-like"/>
    <property type="match status" value="1"/>
</dbReference>
<dbReference type="EMBL" id="LK391709">
    <property type="protein sequence ID" value="CDR96774.1"/>
    <property type="molecule type" value="Genomic_DNA"/>
</dbReference>
<dbReference type="OMA" id="TGWHDVP"/>
<dbReference type="AlphaFoldDB" id="A0A061DCL3"/>
<dbReference type="InterPro" id="IPR005952">
    <property type="entry name" value="Phosphogly_mut1"/>
</dbReference>
<dbReference type="PIRSF" id="PIRSF000709">
    <property type="entry name" value="6PFK_2-Ptase"/>
    <property type="match status" value="1"/>
</dbReference>
<gene>
    <name evidence="9" type="ORF">BBBOND_0306780</name>
</gene>
<feature type="binding site" evidence="7">
    <location>
        <begin position="114"/>
        <end position="115"/>
    </location>
    <ligand>
        <name>substrate</name>
    </ligand>
</feature>
<dbReference type="STRING" id="5866.A0A061DCL3"/>
<feature type="binding site" evidence="7">
    <location>
        <begin position="183"/>
        <end position="184"/>
    </location>
    <ligand>
        <name>substrate</name>
    </ligand>
</feature>
<dbReference type="CDD" id="cd07067">
    <property type="entry name" value="HP_PGM_like"/>
    <property type="match status" value="1"/>
</dbReference>
<dbReference type="OrthoDB" id="354304at2759"/>
<dbReference type="HAMAP" id="MF_01039">
    <property type="entry name" value="PGAM_GpmA"/>
    <property type="match status" value="1"/>
</dbReference>
<dbReference type="Proteomes" id="UP000033188">
    <property type="component" value="Chromosome 3"/>
</dbReference>
<evidence type="ECO:0000256" key="1">
    <source>
        <dbReference type="ARBA" id="ARBA00000380"/>
    </source>
</evidence>
<feature type="binding site" evidence="7">
    <location>
        <position position="98"/>
    </location>
    <ligand>
        <name>substrate</name>
    </ligand>
</feature>
<evidence type="ECO:0000313" key="9">
    <source>
        <dbReference type="EMBL" id="CDR96774.1"/>
    </source>
</evidence>
<sequence length="248" mass="28390">MYTVVFVRHGESEWNLANRFCGWADKALTETGKNEARECGKILKEANYKFGTLFTSVLKRAIVTAEIIMEVLGQSEIPTFRNWRLNERHYGALQGLNKAETVEKFTLDKVNIWRRSYNTPPPSCALDSEFYPGNDPMYADIPRDEIPNGESLEMCQKRVLPYWNETIIPQMKAGEPVLVVAHGNTIRALMKVIENITDEEITKINIPHGVPIVYNFSCDMKLVDKKFLMSEEELKAKMAEIANQVLKK</sequence>
<keyword evidence="4" id="KW-0324">Glycolysis</keyword>
<evidence type="ECO:0000256" key="4">
    <source>
        <dbReference type="ARBA" id="ARBA00023152"/>
    </source>
</evidence>
<keyword evidence="10" id="KW-1185">Reference proteome</keyword>
<dbReference type="RefSeq" id="XP_012768960.1">
    <property type="nucleotide sequence ID" value="XM_012913506.1"/>
</dbReference>
<evidence type="ECO:0000256" key="6">
    <source>
        <dbReference type="PIRSR" id="PIRSR613078-1"/>
    </source>
</evidence>
<keyword evidence="5" id="KW-0413">Isomerase</keyword>
<feature type="active site" description="Tele-phosphohistidine intermediate" evidence="6">
    <location>
        <position position="9"/>
    </location>
</feature>
<evidence type="ECO:0000256" key="3">
    <source>
        <dbReference type="ARBA" id="ARBA00012028"/>
    </source>
</evidence>
<dbReference type="SUPFAM" id="SSF53254">
    <property type="entry name" value="Phosphoglycerate mutase-like"/>
    <property type="match status" value="1"/>
</dbReference>
<dbReference type="SMART" id="SM00855">
    <property type="entry name" value="PGAM"/>
    <property type="match status" value="1"/>
</dbReference>
<feature type="binding site" evidence="7">
    <location>
        <begin position="87"/>
        <end position="90"/>
    </location>
    <ligand>
        <name>substrate</name>
    </ligand>
</feature>
<comment type="catalytic activity">
    <reaction evidence="1">
        <text>(2R)-2-phosphoglycerate = (2R)-3-phosphoglycerate</text>
        <dbReference type="Rhea" id="RHEA:15901"/>
        <dbReference type="ChEBI" id="CHEBI:58272"/>
        <dbReference type="ChEBI" id="CHEBI:58289"/>
        <dbReference type="EC" id="5.4.2.11"/>
    </reaction>
</comment>
<dbReference type="KEGG" id="bbig:BBBOND_0306780"/>
<dbReference type="InterPro" id="IPR013078">
    <property type="entry name" value="His_Pase_superF_clade-1"/>
</dbReference>
<evidence type="ECO:0000313" key="10">
    <source>
        <dbReference type="Proteomes" id="UP000033188"/>
    </source>
</evidence>
<feature type="site" description="Transition state stabilizer" evidence="8">
    <location>
        <position position="182"/>
    </location>
</feature>
<evidence type="ECO:0000256" key="2">
    <source>
        <dbReference type="ARBA" id="ARBA00006717"/>
    </source>
</evidence>
<dbReference type="GO" id="GO:0006096">
    <property type="term" value="P:glycolytic process"/>
    <property type="evidence" value="ECO:0007669"/>
    <property type="project" value="UniProtKB-KW"/>
</dbReference>
<evidence type="ECO:0000256" key="5">
    <source>
        <dbReference type="ARBA" id="ARBA00023235"/>
    </source>
</evidence>
<dbReference type="EC" id="5.4.2.11" evidence="3"/>